<accession>A0ACC5RCV0</accession>
<gene>
    <name evidence="1" type="ORF">JHL16_27900</name>
</gene>
<comment type="caution">
    <text evidence="1">The sequence shown here is derived from an EMBL/GenBank/DDBJ whole genome shotgun (WGS) entry which is preliminary data.</text>
</comment>
<evidence type="ECO:0000313" key="1">
    <source>
        <dbReference type="EMBL" id="MBK1870218.1"/>
    </source>
</evidence>
<organism evidence="1 2">
    <name type="scientific">Taklimakanibacter albus</name>
    <dbReference type="NCBI Taxonomy" id="2800327"/>
    <lineage>
        <taxon>Bacteria</taxon>
        <taxon>Pseudomonadati</taxon>
        <taxon>Pseudomonadota</taxon>
        <taxon>Alphaproteobacteria</taxon>
        <taxon>Hyphomicrobiales</taxon>
        <taxon>Aestuariivirgaceae</taxon>
        <taxon>Taklimakanibacter</taxon>
    </lineage>
</organism>
<keyword evidence="1" id="KW-0560">Oxidoreductase</keyword>
<name>A0ACC5RCV0_9HYPH</name>
<dbReference type="EMBL" id="JAENHL010000008">
    <property type="protein sequence ID" value="MBK1870218.1"/>
    <property type="molecule type" value="Genomic_DNA"/>
</dbReference>
<reference evidence="1" key="1">
    <citation type="submission" date="2021-01" db="EMBL/GenBank/DDBJ databases">
        <authorList>
            <person name="Sun Q."/>
        </authorList>
    </citation>
    <scope>NUCLEOTIDE SEQUENCE</scope>
    <source>
        <strain evidence="1">YIM B02566</strain>
    </source>
</reference>
<proteinExistence type="predicted"/>
<sequence length="380" mass="43576">MDDGKMPKPQIGETPAALRGAKQSEYITPQIFEQELSDVFDNDWVMVGRQNSILEPGSYMTAAIGKRPIVCIRQKDGSIKAFANFCLHRYAKLLEGRGKVGRIVCPYHAWTYEMSGRLIGIANPQGFGDACKSEMGLRELACEVWLGFIFVALRHDLPSMASKLKPLADHLARYDLSSYEDRYVFDEEIWTGNWKLVYENFVECYHVTYAHKQSIGPTNPTRLAELGPRGQQQFSVHYNPYRPEDLPEVHNEDLDEDERRRLLVIGIYPNALVAIDANFVWWMTLEPQAVDRTNGRWGLSFTPKAMKGMKDPEAFAEKVREVIHTATLEDKRVVAWVQQGVQFNAAEPGYLHSTLEIYVDEFRQYLDRMMGRPTTTQQRD</sequence>
<protein>
    <submittedName>
        <fullName evidence="1">Aromatic ring-hydroxylating dioxygenase subunit alpha</fullName>
    </submittedName>
</protein>
<dbReference type="Proteomes" id="UP000616151">
    <property type="component" value="Unassembled WGS sequence"/>
</dbReference>
<keyword evidence="1" id="KW-0223">Dioxygenase</keyword>
<keyword evidence="2" id="KW-1185">Reference proteome</keyword>
<evidence type="ECO:0000313" key="2">
    <source>
        <dbReference type="Proteomes" id="UP000616151"/>
    </source>
</evidence>